<reference evidence="1" key="1">
    <citation type="journal article" date="2020" name="Stud. Mycol.">
        <title>101 Dothideomycetes genomes: a test case for predicting lifestyles and emergence of pathogens.</title>
        <authorList>
            <person name="Haridas S."/>
            <person name="Albert R."/>
            <person name="Binder M."/>
            <person name="Bloem J."/>
            <person name="Labutti K."/>
            <person name="Salamov A."/>
            <person name="Andreopoulos B."/>
            <person name="Baker S."/>
            <person name="Barry K."/>
            <person name="Bills G."/>
            <person name="Bluhm B."/>
            <person name="Cannon C."/>
            <person name="Castanera R."/>
            <person name="Culley D."/>
            <person name="Daum C."/>
            <person name="Ezra D."/>
            <person name="Gonzalez J."/>
            <person name="Henrissat B."/>
            <person name="Kuo A."/>
            <person name="Liang C."/>
            <person name="Lipzen A."/>
            <person name="Lutzoni F."/>
            <person name="Magnuson J."/>
            <person name="Mondo S."/>
            <person name="Nolan M."/>
            <person name="Ohm R."/>
            <person name="Pangilinan J."/>
            <person name="Park H.-J."/>
            <person name="Ramirez L."/>
            <person name="Alfaro M."/>
            <person name="Sun H."/>
            <person name="Tritt A."/>
            <person name="Yoshinaga Y."/>
            <person name="Zwiers L.-H."/>
            <person name="Turgeon B."/>
            <person name="Goodwin S."/>
            <person name="Spatafora J."/>
            <person name="Crous P."/>
            <person name="Grigoriev I."/>
        </authorList>
    </citation>
    <scope>NUCLEOTIDE SEQUENCE</scope>
    <source>
        <strain evidence="1">CBS 116005</strain>
    </source>
</reference>
<evidence type="ECO:0000313" key="1">
    <source>
        <dbReference type="EMBL" id="KAF2767274.1"/>
    </source>
</evidence>
<sequence>MPSKHSDPGSEKDMTLQEYQRFIDSRPRSVFISGYQDLSQKEFVEHYHPKLAKSVPRGDSYLLADTSGAAESMSLAYLRSKNVDADRITLYRSQSSLLDSNVSKSSYRVKTVPGGREDVDIALTQDSQNDLLYLRDQDNYWSIGLTVSDVLEAKYDLGPKENARRSMAKSIKRTMTNLAESAEMGKF</sequence>
<organism evidence="1 2">
    <name type="scientific">Teratosphaeria nubilosa</name>
    <dbReference type="NCBI Taxonomy" id="161662"/>
    <lineage>
        <taxon>Eukaryota</taxon>
        <taxon>Fungi</taxon>
        <taxon>Dikarya</taxon>
        <taxon>Ascomycota</taxon>
        <taxon>Pezizomycotina</taxon>
        <taxon>Dothideomycetes</taxon>
        <taxon>Dothideomycetidae</taxon>
        <taxon>Mycosphaerellales</taxon>
        <taxon>Teratosphaeriaceae</taxon>
        <taxon>Teratosphaeria</taxon>
    </lineage>
</organism>
<evidence type="ECO:0000313" key="2">
    <source>
        <dbReference type="Proteomes" id="UP000799436"/>
    </source>
</evidence>
<dbReference type="OrthoDB" id="5422905at2759"/>
<gene>
    <name evidence="1" type="ORF">EJ03DRAFT_337753</name>
</gene>
<dbReference type="EMBL" id="ML995858">
    <property type="protein sequence ID" value="KAF2767274.1"/>
    <property type="molecule type" value="Genomic_DNA"/>
</dbReference>
<accession>A0A6G1L4W3</accession>
<proteinExistence type="predicted"/>
<dbReference type="AlphaFoldDB" id="A0A6G1L4W3"/>
<dbReference type="Proteomes" id="UP000799436">
    <property type="component" value="Unassembled WGS sequence"/>
</dbReference>
<keyword evidence="2" id="KW-1185">Reference proteome</keyword>
<name>A0A6G1L4W3_9PEZI</name>
<protein>
    <submittedName>
        <fullName evidence="1">Uncharacterized protein</fullName>
    </submittedName>
</protein>